<evidence type="ECO:0000256" key="4">
    <source>
        <dbReference type="ARBA" id="ARBA00022840"/>
    </source>
</evidence>
<dbReference type="SUPFAM" id="SSF52540">
    <property type="entry name" value="P-loop containing nucleoside triphosphate hydrolases"/>
    <property type="match status" value="1"/>
</dbReference>
<dbReference type="PANTHER" id="PTHR43776">
    <property type="entry name" value="TRANSPORT ATP-BINDING PROTEIN"/>
    <property type="match status" value="1"/>
</dbReference>
<evidence type="ECO:0000256" key="2">
    <source>
        <dbReference type="ARBA" id="ARBA00022448"/>
    </source>
</evidence>
<dbReference type="InterPro" id="IPR003439">
    <property type="entry name" value="ABC_transporter-like_ATP-bd"/>
</dbReference>
<dbReference type="EMBL" id="VDMP01000006">
    <property type="protein sequence ID" value="TNM50841.1"/>
    <property type="molecule type" value="Genomic_DNA"/>
</dbReference>
<sequence length="281" mass="31080">MSEPTLSVRGLTKTYGARPTLLRRDPHRLTAVDEVGFEIAPGQTLGLVGESGAGKSTVGRLVLRLIEPDAGTIDLLGTDLAALPRGDLRRMRARATMIFQDPYTSLNPRMLIKDAVAEPLIMHTDDSRRVRHAKALDMVRRVGLTAAHMERYPYEMSGGQLQRVAIARALITDPAFIVCDEPVAALDVSTQAQVINLLNDLQQERGISYLFISHDLRLVRLIADEVAVMRRGRLLEKGPAVRLFDAPEHAYTRELLAAIPGRTPRARRFTGGRSEPVGHER</sequence>
<evidence type="ECO:0000313" key="7">
    <source>
        <dbReference type="Proteomes" id="UP000313231"/>
    </source>
</evidence>
<dbReference type="Gene3D" id="3.40.50.300">
    <property type="entry name" value="P-loop containing nucleotide triphosphate hydrolases"/>
    <property type="match status" value="1"/>
</dbReference>
<evidence type="ECO:0000256" key="1">
    <source>
        <dbReference type="ARBA" id="ARBA00005417"/>
    </source>
</evidence>
<dbReference type="CDD" id="cd03257">
    <property type="entry name" value="ABC_NikE_OppD_transporters"/>
    <property type="match status" value="1"/>
</dbReference>
<dbReference type="InterPro" id="IPR003593">
    <property type="entry name" value="AAA+_ATPase"/>
</dbReference>
<dbReference type="InterPro" id="IPR050319">
    <property type="entry name" value="ABC_transp_ATP-bind"/>
</dbReference>
<dbReference type="AlphaFoldDB" id="A0A5C4WRK7"/>
<keyword evidence="3" id="KW-0547">Nucleotide-binding</keyword>
<proteinExistence type="inferred from homology"/>
<dbReference type="OrthoDB" id="5357528at2"/>
<dbReference type="PROSITE" id="PS00211">
    <property type="entry name" value="ABC_TRANSPORTER_1"/>
    <property type="match status" value="1"/>
</dbReference>
<dbReference type="GO" id="GO:0005524">
    <property type="term" value="F:ATP binding"/>
    <property type="evidence" value="ECO:0007669"/>
    <property type="project" value="UniProtKB-KW"/>
</dbReference>
<dbReference type="PANTHER" id="PTHR43776:SF7">
    <property type="entry name" value="D,D-DIPEPTIDE TRANSPORT ATP-BINDING PROTEIN DDPF-RELATED"/>
    <property type="match status" value="1"/>
</dbReference>
<keyword evidence="2" id="KW-0813">Transport</keyword>
<dbReference type="GO" id="GO:0016887">
    <property type="term" value="F:ATP hydrolysis activity"/>
    <property type="evidence" value="ECO:0007669"/>
    <property type="project" value="InterPro"/>
</dbReference>
<gene>
    <name evidence="6" type="ORF">FHP29_00090</name>
</gene>
<name>A0A5C4WRK7_9ACTN</name>
<dbReference type="SMART" id="SM00382">
    <property type="entry name" value="AAA"/>
    <property type="match status" value="1"/>
</dbReference>
<evidence type="ECO:0000259" key="5">
    <source>
        <dbReference type="PROSITE" id="PS50893"/>
    </source>
</evidence>
<dbReference type="Pfam" id="PF00005">
    <property type="entry name" value="ABC_tran"/>
    <property type="match status" value="1"/>
</dbReference>
<accession>A0A5C4WRK7</accession>
<dbReference type="PROSITE" id="PS50893">
    <property type="entry name" value="ABC_TRANSPORTER_2"/>
    <property type="match status" value="1"/>
</dbReference>
<reference evidence="6 7" key="1">
    <citation type="journal article" date="2016" name="Int. J. Syst. Evol. Microbiol.">
        <title>Nocardioides albidus sp. nov., an actinobacterium isolated from garden soil.</title>
        <authorList>
            <person name="Singh H."/>
            <person name="Du J."/>
            <person name="Trinh H."/>
            <person name="Won K."/>
            <person name="Yang J.E."/>
            <person name="Yin C."/>
            <person name="Kook M."/>
            <person name="Yi T.H."/>
        </authorList>
    </citation>
    <scope>NUCLEOTIDE SEQUENCE [LARGE SCALE GENOMIC DNA]</scope>
    <source>
        <strain evidence="6 7">CCTCC AB 2015297</strain>
    </source>
</reference>
<keyword evidence="4 6" id="KW-0067">ATP-binding</keyword>
<dbReference type="GO" id="GO:0055085">
    <property type="term" value="P:transmembrane transport"/>
    <property type="evidence" value="ECO:0007669"/>
    <property type="project" value="UniProtKB-ARBA"/>
</dbReference>
<keyword evidence="7" id="KW-1185">Reference proteome</keyword>
<organism evidence="6 7">
    <name type="scientific">Nocardioides albidus</name>
    <dbReference type="NCBI Taxonomy" id="1517589"/>
    <lineage>
        <taxon>Bacteria</taxon>
        <taxon>Bacillati</taxon>
        <taxon>Actinomycetota</taxon>
        <taxon>Actinomycetes</taxon>
        <taxon>Propionibacteriales</taxon>
        <taxon>Nocardioidaceae</taxon>
        <taxon>Nocardioides</taxon>
    </lineage>
</organism>
<comment type="similarity">
    <text evidence="1">Belongs to the ABC transporter superfamily.</text>
</comment>
<protein>
    <submittedName>
        <fullName evidence="6">ABC transporter ATP-binding protein</fullName>
    </submittedName>
</protein>
<comment type="caution">
    <text evidence="6">The sequence shown here is derived from an EMBL/GenBank/DDBJ whole genome shotgun (WGS) entry which is preliminary data.</text>
</comment>
<dbReference type="InterPro" id="IPR017871">
    <property type="entry name" value="ABC_transporter-like_CS"/>
</dbReference>
<dbReference type="InterPro" id="IPR027417">
    <property type="entry name" value="P-loop_NTPase"/>
</dbReference>
<evidence type="ECO:0000313" key="6">
    <source>
        <dbReference type="EMBL" id="TNM50841.1"/>
    </source>
</evidence>
<evidence type="ECO:0000256" key="3">
    <source>
        <dbReference type="ARBA" id="ARBA00022741"/>
    </source>
</evidence>
<dbReference type="Proteomes" id="UP000313231">
    <property type="component" value="Unassembled WGS sequence"/>
</dbReference>
<dbReference type="RefSeq" id="WP_139620842.1">
    <property type="nucleotide sequence ID" value="NZ_VDMP01000006.1"/>
</dbReference>
<feature type="domain" description="ABC transporter" evidence="5">
    <location>
        <begin position="6"/>
        <end position="256"/>
    </location>
</feature>